<reference evidence="1 2" key="1">
    <citation type="journal article" date="2015" name="Genome Announc.">
        <title>Expanding the biotechnology potential of lactobacilli through comparative genomics of 213 strains and associated genera.</title>
        <authorList>
            <person name="Sun Z."/>
            <person name="Harris H.M."/>
            <person name="McCann A."/>
            <person name="Guo C."/>
            <person name="Argimon S."/>
            <person name="Zhang W."/>
            <person name="Yang X."/>
            <person name="Jeffery I.B."/>
            <person name="Cooney J.C."/>
            <person name="Kagawa T.F."/>
            <person name="Liu W."/>
            <person name="Song Y."/>
            <person name="Salvetti E."/>
            <person name="Wrobel A."/>
            <person name="Rasinkangas P."/>
            <person name="Parkhill J."/>
            <person name="Rea M.C."/>
            <person name="O'Sullivan O."/>
            <person name="Ritari J."/>
            <person name="Douillard F.P."/>
            <person name="Paul Ross R."/>
            <person name="Yang R."/>
            <person name="Briner A.E."/>
            <person name="Felis G.E."/>
            <person name="de Vos W.M."/>
            <person name="Barrangou R."/>
            <person name="Klaenhammer T.R."/>
            <person name="Caufield P.W."/>
            <person name="Cui Y."/>
            <person name="Zhang H."/>
            <person name="O'Toole P.W."/>
        </authorList>
    </citation>
    <scope>NUCLEOTIDE SEQUENCE [LARGE SCALE GENOMIC DNA]</scope>
    <source>
        <strain evidence="1 2">DSM 18001</strain>
    </source>
</reference>
<protein>
    <recommendedName>
        <fullName evidence="3">Phage head-tail adapter protein</fullName>
    </recommendedName>
</protein>
<evidence type="ECO:0000313" key="2">
    <source>
        <dbReference type="Proteomes" id="UP000051859"/>
    </source>
</evidence>
<gene>
    <name evidence="1" type="ORF">IV81_GL001219</name>
</gene>
<evidence type="ECO:0000313" key="1">
    <source>
        <dbReference type="EMBL" id="KRN94582.1"/>
    </source>
</evidence>
<dbReference type="RefSeq" id="WP_057801918.1">
    <property type="nucleotide sequence ID" value="NZ_JQBX01000004.1"/>
</dbReference>
<dbReference type="EMBL" id="JQBX01000004">
    <property type="protein sequence ID" value="KRN94582.1"/>
    <property type="molecule type" value="Genomic_DNA"/>
</dbReference>
<dbReference type="Proteomes" id="UP000051859">
    <property type="component" value="Unassembled WGS sequence"/>
</dbReference>
<dbReference type="AlphaFoldDB" id="A0A0R2L471"/>
<keyword evidence="2" id="KW-1185">Reference proteome</keyword>
<name>A0A0R2L471_9LACO</name>
<sequence>MNQYQRPKTNSGDLRIPVSFYRQTENPDGEPGEMPTKIVFECFAQVYGSSNKDNAILDAHGVKRGVTIKIRDTRGEYQPVNNDAVVISDYRYKDVHGNYIIWNIVDVRPDFEDDRFVVIVLGVTA</sequence>
<organism evidence="1 2">
    <name type="scientific">Pediococcus stilesii</name>
    <dbReference type="NCBI Taxonomy" id="331679"/>
    <lineage>
        <taxon>Bacteria</taxon>
        <taxon>Bacillati</taxon>
        <taxon>Bacillota</taxon>
        <taxon>Bacilli</taxon>
        <taxon>Lactobacillales</taxon>
        <taxon>Lactobacillaceae</taxon>
        <taxon>Pediococcus</taxon>
    </lineage>
</organism>
<accession>A0A0R2L471</accession>
<dbReference type="STRING" id="331679.IV81_GL001219"/>
<evidence type="ECO:0008006" key="3">
    <source>
        <dbReference type="Google" id="ProtNLM"/>
    </source>
</evidence>
<comment type="caution">
    <text evidence="1">The sequence shown here is derived from an EMBL/GenBank/DDBJ whole genome shotgun (WGS) entry which is preliminary data.</text>
</comment>
<proteinExistence type="predicted"/>
<dbReference type="PATRIC" id="fig|331679.3.peg.1245"/>